<comment type="function">
    <text evidence="1">VSG forms a coat on the surface of the parasite. The trypanosome evades the immune response of the host by expressing a series of antigenically distinct VSGs from an estimated 1000 VSG genes.</text>
</comment>
<evidence type="ECO:0000256" key="5">
    <source>
        <dbReference type="ARBA" id="ARBA00022729"/>
    </source>
</evidence>
<keyword evidence="3" id="KW-1003">Cell membrane</keyword>
<accession>F9WEL2</accession>
<dbReference type="Pfam" id="PF13206">
    <property type="entry name" value="VSG_B"/>
    <property type="match status" value="1"/>
</dbReference>
<organism evidence="12 13">
    <name type="scientific">Trypanosoma congolense (strain IL3000)</name>
    <dbReference type="NCBI Taxonomy" id="1068625"/>
    <lineage>
        <taxon>Eukaryota</taxon>
        <taxon>Discoba</taxon>
        <taxon>Euglenozoa</taxon>
        <taxon>Kinetoplastea</taxon>
        <taxon>Metakinetoplastina</taxon>
        <taxon>Trypanosomatida</taxon>
        <taxon>Trypanosomatidae</taxon>
        <taxon>Trypanosoma</taxon>
        <taxon>Nannomonas</taxon>
    </lineage>
</organism>
<evidence type="ECO:0000256" key="7">
    <source>
        <dbReference type="ARBA" id="ARBA00023180"/>
    </source>
</evidence>
<evidence type="ECO:0000256" key="8">
    <source>
        <dbReference type="ARBA" id="ARBA00023288"/>
    </source>
</evidence>
<reference evidence="13" key="1">
    <citation type="submission" date="2011-07" db="EMBL/GenBank/DDBJ databases">
        <title>Divergent evolution of antigenic variation in African trypanosomes.</title>
        <authorList>
            <person name="Jackson A.P."/>
            <person name="Berry A."/>
            <person name="Allison H.C."/>
            <person name="Burton P."/>
            <person name="Anderson J."/>
            <person name="Aslett M."/>
            <person name="Brown R."/>
            <person name="Corton N."/>
            <person name="Harris D."/>
            <person name="Hauser H."/>
            <person name="Gamble J."/>
            <person name="Gilderthorp R."/>
            <person name="McQuillan J."/>
            <person name="Quail M.A."/>
            <person name="Sanders M."/>
            <person name="Van Tonder A."/>
            <person name="Ginger M.L."/>
            <person name="Donelson J.E."/>
            <person name="Field M.C."/>
            <person name="Barry J.D."/>
            <person name="Berriman M."/>
            <person name="Hertz-Fowler C."/>
        </authorList>
    </citation>
    <scope>NUCLEOTIDE SEQUENCE [LARGE SCALE GENOMIC DNA]</scope>
    <source>
        <strain evidence="13">IL3000</strain>
    </source>
</reference>
<dbReference type="GO" id="GO:0005886">
    <property type="term" value="C:plasma membrane"/>
    <property type="evidence" value="ECO:0007669"/>
    <property type="project" value="UniProtKB-SubCell"/>
</dbReference>
<evidence type="ECO:0000259" key="11">
    <source>
        <dbReference type="Pfam" id="PF13206"/>
    </source>
</evidence>
<name>F9WEL2_TRYCI</name>
<comment type="subcellular location">
    <subcellularLocation>
        <location evidence="2">Cell membrane</location>
        <topology evidence="2">Lipid-anchor</topology>
        <topology evidence="2">GPI-anchor</topology>
    </subcellularLocation>
</comment>
<keyword evidence="13" id="KW-1185">Reference proteome</keyword>
<evidence type="ECO:0000313" key="12">
    <source>
        <dbReference type="EMBL" id="CCD15723.1"/>
    </source>
</evidence>
<feature type="chain" id="PRO_5003394715" evidence="10">
    <location>
        <begin position="29"/>
        <end position="404"/>
    </location>
</feature>
<dbReference type="EMBL" id="CAEQ01002032">
    <property type="protein sequence ID" value="CCD15723.1"/>
    <property type="molecule type" value="Genomic_DNA"/>
</dbReference>
<protein>
    <submittedName>
        <fullName evidence="12">Variant surface glycoprotein</fullName>
    </submittedName>
</protein>
<comment type="caution">
    <text evidence="12">The sequence shown here is derived from an EMBL/GenBank/DDBJ whole genome shotgun (WGS) entry which is preliminary data.</text>
</comment>
<evidence type="ECO:0000256" key="2">
    <source>
        <dbReference type="ARBA" id="ARBA00004609"/>
    </source>
</evidence>
<evidence type="ECO:0000256" key="4">
    <source>
        <dbReference type="ARBA" id="ARBA00022622"/>
    </source>
</evidence>
<evidence type="ECO:0000256" key="6">
    <source>
        <dbReference type="ARBA" id="ARBA00023136"/>
    </source>
</evidence>
<evidence type="ECO:0000256" key="10">
    <source>
        <dbReference type="SAM" id="SignalP"/>
    </source>
</evidence>
<proteinExistence type="predicted"/>
<dbReference type="AlphaFoldDB" id="F9WEL2"/>
<feature type="signal peptide" evidence="10">
    <location>
        <begin position="1"/>
        <end position="28"/>
    </location>
</feature>
<sequence>MQIHPQIPNTRLVGIQLLVCASICNALASDPSSVSTAVEYRAMCRIYRIALKHHNDSASAYVGSKLDWKRFGELYKRAKACLNGTGNTTEGEVELETDFGSVKLSSGPVTVKVHELCAAFASRMRDIMKKAEGFRSNAERAARKAFSSLSGVITTENNLTNIAHKPLGLNESTNRHTVCNSHTKGGGAGVQLTVDVMCLCGPENGSTDKACGFYINGYWHGSSHEGVENIWSKIHNDCLQLPLDDDISPSNIDASVEHFDQLLGAQSGTHGEEQANSSWIIGNTMEYSGCTKGNPEKAVCVDYANADGSLGEIKWKTQINKTRDLLLKAETNIAKANELLERMELLLVVLEKELSGIGIFNEANFNIFLKRKGGRGSPEDELYGSSAFHSRVITLLPFAVLLSM</sequence>
<keyword evidence="9" id="KW-0175">Coiled coil</keyword>
<evidence type="ECO:0000256" key="1">
    <source>
        <dbReference type="ARBA" id="ARBA00002523"/>
    </source>
</evidence>
<evidence type="ECO:0000313" key="13">
    <source>
        <dbReference type="Proteomes" id="UP000000702"/>
    </source>
</evidence>
<dbReference type="VEuPathDB" id="TriTrypDB:TcIL3000_0_07350"/>
<feature type="coiled-coil region" evidence="9">
    <location>
        <begin position="319"/>
        <end position="353"/>
    </location>
</feature>
<keyword evidence="5 10" id="KW-0732">Signal</keyword>
<evidence type="ECO:0000256" key="9">
    <source>
        <dbReference type="SAM" id="Coils"/>
    </source>
</evidence>
<reference evidence="12 13" key="2">
    <citation type="journal article" date="2012" name="Proc. Natl. Acad. Sci. U.S.A.">
        <title>Antigenic diversity is generated by distinct evolutionary mechanisms in African trypanosome species.</title>
        <authorList>
            <person name="Jackson A.P."/>
            <person name="Berry A."/>
            <person name="Aslett M."/>
            <person name="Allison H.C."/>
            <person name="Burton P."/>
            <person name="Vavrova-Anderson J."/>
            <person name="Brown R."/>
            <person name="Browne H."/>
            <person name="Corton N."/>
            <person name="Hauser H."/>
            <person name="Gamble J."/>
            <person name="Gilderthorp R."/>
            <person name="Marcello L."/>
            <person name="McQuillan J."/>
            <person name="Otto T.D."/>
            <person name="Quail M.A."/>
            <person name="Sanders M.J."/>
            <person name="van Tonder A."/>
            <person name="Ginger M.L."/>
            <person name="Field M.C."/>
            <person name="Barry J.D."/>
            <person name="Hertz-Fowler C."/>
            <person name="Berriman M."/>
        </authorList>
    </citation>
    <scope>NUCLEOTIDE SEQUENCE [LARGE SCALE GENOMIC DNA]</scope>
    <source>
        <strain evidence="12 13">IL3000</strain>
    </source>
</reference>
<dbReference type="GO" id="GO:0098552">
    <property type="term" value="C:side of membrane"/>
    <property type="evidence" value="ECO:0007669"/>
    <property type="project" value="UniProtKB-KW"/>
</dbReference>
<keyword evidence="7" id="KW-0325">Glycoprotein</keyword>
<dbReference type="Proteomes" id="UP000000702">
    <property type="component" value="Unassembled WGS sequence"/>
</dbReference>
<dbReference type="InterPro" id="IPR025932">
    <property type="entry name" value="Trypano_VSG_B_N_dom"/>
</dbReference>
<keyword evidence="4" id="KW-0336">GPI-anchor</keyword>
<evidence type="ECO:0000256" key="3">
    <source>
        <dbReference type="ARBA" id="ARBA00022475"/>
    </source>
</evidence>
<keyword evidence="8" id="KW-0449">Lipoprotein</keyword>
<gene>
    <name evidence="12" type="ORF">TCIL3000_0_07350</name>
</gene>
<keyword evidence="6" id="KW-0472">Membrane</keyword>
<feature type="domain" description="Trypanosome variant surface glycoprotein B-type N-terminal" evidence="11">
    <location>
        <begin position="112"/>
        <end position="344"/>
    </location>
</feature>